<evidence type="ECO:0000313" key="1">
    <source>
        <dbReference type="EMBL" id="ARS54512.1"/>
    </source>
</evidence>
<dbReference type="OrthoDB" id="9815616at2"/>
<gene>
    <name evidence="1" type="ORF">B9G99_08870</name>
</gene>
<dbReference type="Pfam" id="PF09611">
    <property type="entry name" value="Cas_Csy1"/>
    <property type="match status" value="1"/>
</dbReference>
<dbReference type="Proteomes" id="UP000250025">
    <property type="component" value="Chromosome"/>
</dbReference>
<dbReference type="EMBL" id="CP021323">
    <property type="protein sequence ID" value="ARS54512.1"/>
    <property type="molecule type" value="Genomic_DNA"/>
</dbReference>
<reference evidence="1 2" key="1">
    <citation type="journal article" date="2017" name="Int. J. Syst. Evol. Microbiol.">
        <title>Kushneria konosiri sp. nov., isolated from the Korean salt-fermented seafood Daemi-jeot.</title>
        <authorList>
            <person name="Yun J.H."/>
            <person name="Park S.K."/>
            <person name="Lee J.Y."/>
            <person name="Jung M.J."/>
            <person name="Bae J.W."/>
        </authorList>
    </citation>
    <scope>NUCLEOTIDE SEQUENCE [LARGE SCALE GENOMIC DNA]</scope>
    <source>
        <strain evidence="1 2">X49</strain>
    </source>
</reference>
<dbReference type="RefSeq" id="WP_086623391.1">
    <property type="nucleotide sequence ID" value="NZ_CP021323.1"/>
</dbReference>
<evidence type="ECO:0000313" key="2">
    <source>
        <dbReference type="Proteomes" id="UP000250025"/>
    </source>
</evidence>
<name>A0A2Z2HAM6_9GAMM</name>
<dbReference type="InterPro" id="IPR013397">
    <property type="entry name" value="CRISPR-assoc_prot_Csy1"/>
</dbReference>
<organism evidence="1 2">
    <name type="scientific">Kushneria konosiri</name>
    <dbReference type="NCBI Taxonomy" id="698828"/>
    <lineage>
        <taxon>Bacteria</taxon>
        <taxon>Pseudomonadati</taxon>
        <taxon>Pseudomonadota</taxon>
        <taxon>Gammaproteobacteria</taxon>
        <taxon>Oceanospirillales</taxon>
        <taxon>Halomonadaceae</taxon>
        <taxon>Kushneria</taxon>
    </lineage>
</organism>
<protein>
    <submittedName>
        <fullName evidence="1">Type I-F CRISPR-associated protein Csy1</fullName>
    </submittedName>
</protein>
<dbReference type="AlphaFoldDB" id="A0A2Z2HAM6"/>
<dbReference type="KEGG" id="kus:B9G99_08870"/>
<keyword evidence="2" id="KW-1185">Reference proteome</keyword>
<dbReference type="NCBIfam" id="TIGR02564">
    <property type="entry name" value="cas_Csy1"/>
    <property type="match status" value="1"/>
</dbReference>
<sequence>MSEPVDSPPPSLKALLHGFIRDRFQTKTEKLAPDDPAYLKLQQQFEPQAWLADAARRVSQLQVVTHSLKAIHPDAKGTNLYVEPGQLERSALVGSHCLPVNFDGDVVGNAAALDVYKFLKLQWEGRSLLERALEGDKALIEALSDDCDEAQSWVQAFADIVEPKGTPSSHARGKQLYWLVGDDPCEDANYRLLSPLYATALAHPFYAQLSEARFGERAKAGRKARRDNAVFEGGYADYLNLAVQKFGGTKPQNISQLNSERGGQNYLLASLPPHWQSRDVYPPMRDAFQTFGRRQNVRRTLDDLKRFLESDPAANMHTRDLRDDLTAMLVDELMLFTFDIHSIQAGWTTDERCQLAPEEQYWLDPGRAEQDVEFAEARRKTEWHEDIRQRAAVWLNRALNRKSSLNLGDVEHEHWKNRFDGVLKSFRRQLDDLQDVLRDDDEAEGDAA</sequence>
<proteinExistence type="predicted"/>
<accession>A0A2Z2HAM6</accession>